<protein>
    <submittedName>
        <fullName evidence="1">Uncharacterized protein</fullName>
    </submittedName>
</protein>
<gene>
    <name evidence="1" type="ORF">UFOVP359_40</name>
</gene>
<proteinExistence type="predicted"/>
<evidence type="ECO:0000313" key="1">
    <source>
        <dbReference type="EMBL" id="CAB5221730.1"/>
    </source>
</evidence>
<dbReference type="EMBL" id="LR798295">
    <property type="protein sequence ID" value="CAB5221730.1"/>
    <property type="molecule type" value="Genomic_DNA"/>
</dbReference>
<sequence length="36" mass="3976">MTELALEQITKATCLVCGDKLAPFEIESLLCIMCED</sequence>
<name>A0A6J7WVH1_9CAUD</name>
<reference evidence="1" key="1">
    <citation type="submission" date="2020-05" db="EMBL/GenBank/DDBJ databases">
        <authorList>
            <person name="Chiriac C."/>
            <person name="Salcher M."/>
            <person name="Ghai R."/>
            <person name="Kavagutti S V."/>
        </authorList>
    </citation>
    <scope>NUCLEOTIDE SEQUENCE</scope>
</reference>
<accession>A0A6J7WVH1</accession>
<organism evidence="1">
    <name type="scientific">uncultured Caudovirales phage</name>
    <dbReference type="NCBI Taxonomy" id="2100421"/>
    <lineage>
        <taxon>Viruses</taxon>
        <taxon>Duplodnaviria</taxon>
        <taxon>Heunggongvirae</taxon>
        <taxon>Uroviricota</taxon>
        <taxon>Caudoviricetes</taxon>
        <taxon>Peduoviridae</taxon>
        <taxon>Maltschvirus</taxon>
        <taxon>Maltschvirus maltsch</taxon>
    </lineage>
</organism>